<evidence type="ECO:0000313" key="2">
    <source>
        <dbReference type="Proteomes" id="UP000251213"/>
    </source>
</evidence>
<gene>
    <name evidence="1" type="primary">yabP</name>
    <name evidence="1" type="ORF">DL897_12505</name>
</gene>
<dbReference type="Pfam" id="PF07873">
    <property type="entry name" value="YabP"/>
    <property type="match status" value="1"/>
</dbReference>
<dbReference type="InterPro" id="IPR012504">
    <property type="entry name" value="Spore_YabP"/>
</dbReference>
<sequence length="95" mass="10958">MVEQTTQKQHEVILKDRNILEVSGVLSVESFDSEEFLLQTDCGFLGIRGQELHIKNLDLEQGFVTIEGHFVEFSYLETSLPRADKSKGIWSRLFR</sequence>
<dbReference type="InterPro" id="IPR038705">
    <property type="entry name" value="YabP_sf"/>
</dbReference>
<dbReference type="Gene3D" id="2.60.40.2000">
    <property type="match status" value="1"/>
</dbReference>
<keyword evidence="2" id="KW-1185">Reference proteome</keyword>
<name>A0A364K2W9_9BACL</name>
<comment type="caution">
    <text evidence="1">The sequence shown here is derived from an EMBL/GenBank/DDBJ whole genome shotgun (WGS) entry which is preliminary data.</text>
</comment>
<dbReference type="AlphaFoldDB" id="A0A364K2W9"/>
<proteinExistence type="predicted"/>
<organism evidence="1 2">
    <name type="scientific">Thermoflavimicrobium daqui</name>
    <dbReference type="NCBI Taxonomy" id="2137476"/>
    <lineage>
        <taxon>Bacteria</taxon>
        <taxon>Bacillati</taxon>
        <taxon>Bacillota</taxon>
        <taxon>Bacilli</taxon>
        <taxon>Bacillales</taxon>
        <taxon>Thermoactinomycetaceae</taxon>
        <taxon>Thermoflavimicrobium</taxon>
    </lineage>
</organism>
<dbReference type="Proteomes" id="UP000251213">
    <property type="component" value="Unassembled WGS sequence"/>
</dbReference>
<dbReference type="OrthoDB" id="9795125at2"/>
<evidence type="ECO:0000313" key="1">
    <source>
        <dbReference type="EMBL" id="RAL23182.1"/>
    </source>
</evidence>
<dbReference type="EMBL" id="QJKK01000007">
    <property type="protein sequence ID" value="RAL23182.1"/>
    <property type="molecule type" value="Genomic_DNA"/>
</dbReference>
<reference evidence="1 2" key="1">
    <citation type="submission" date="2018-06" db="EMBL/GenBank/DDBJ databases">
        <title>Thermoflavimicrobium daqus sp. nov., a thermophilic microbe isolated from Moutai-flavour Daqu.</title>
        <authorList>
            <person name="Wang X."/>
            <person name="Zhou H."/>
        </authorList>
    </citation>
    <scope>NUCLEOTIDE SEQUENCE [LARGE SCALE GENOMIC DNA]</scope>
    <source>
        <strain evidence="1 2">FBKL4.011</strain>
    </source>
</reference>
<dbReference type="NCBIfam" id="TIGR02892">
    <property type="entry name" value="spore_yabP"/>
    <property type="match status" value="1"/>
</dbReference>
<accession>A0A364K2W9</accession>
<protein>
    <submittedName>
        <fullName evidence="1">Sporulation protein YabP</fullName>
    </submittedName>
</protein>
<dbReference type="RefSeq" id="WP_113659489.1">
    <property type="nucleotide sequence ID" value="NZ_KZ845669.1"/>
</dbReference>
<dbReference type="GO" id="GO:0030435">
    <property type="term" value="P:sporulation resulting in formation of a cellular spore"/>
    <property type="evidence" value="ECO:0007669"/>
    <property type="project" value="InterPro"/>
</dbReference>
<reference evidence="1 2" key="2">
    <citation type="submission" date="2018-06" db="EMBL/GenBank/DDBJ databases">
        <authorList>
            <person name="Zhirakovskaya E."/>
        </authorList>
    </citation>
    <scope>NUCLEOTIDE SEQUENCE [LARGE SCALE GENOMIC DNA]</scope>
    <source>
        <strain evidence="1 2">FBKL4.011</strain>
    </source>
</reference>
<dbReference type="PIRSF" id="PIRSF011576">
    <property type="entry name" value="YabP"/>
    <property type="match status" value="1"/>
</dbReference>
<dbReference type="InterPro" id="IPR022476">
    <property type="entry name" value="Spore_YabP/YqfC"/>
</dbReference>